<dbReference type="PROSITE" id="PS00086">
    <property type="entry name" value="CYTOCHROME_P450"/>
    <property type="match status" value="1"/>
</dbReference>
<gene>
    <name evidence="9" type="ORF">B0A55_10748</name>
</gene>
<organism evidence="9 10">
    <name type="scientific">Friedmanniomyces simplex</name>
    <dbReference type="NCBI Taxonomy" id="329884"/>
    <lineage>
        <taxon>Eukaryota</taxon>
        <taxon>Fungi</taxon>
        <taxon>Dikarya</taxon>
        <taxon>Ascomycota</taxon>
        <taxon>Pezizomycotina</taxon>
        <taxon>Dothideomycetes</taxon>
        <taxon>Dothideomycetidae</taxon>
        <taxon>Mycosphaerellales</taxon>
        <taxon>Teratosphaeriaceae</taxon>
        <taxon>Friedmanniomyces</taxon>
    </lineage>
</organism>
<keyword evidence="5 6" id="KW-0349">Heme</keyword>
<evidence type="ECO:0000256" key="2">
    <source>
        <dbReference type="ARBA" id="ARBA00010617"/>
    </source>
</evidence>
<dbReference type="InterPro" id="IPR050121">
    <property type="entry name" value="Cytochrome_P450_monoxygenase"/>
</dbReference>
<dbReference type="Gene3D" id="1.10.630.10">
    <property type="entry name" value="Cytochrome P450"/>
    <property type="match status" value="1"/>
</dbReference>
<proteinExistence type="inferred from homology"/>
<keyword evidence="10" id="KW-1185">Reference proteome</keyword>
<reference evidence="9 10" key="1">
    <citation type="submission" date="2017-03" db="EMBL/GenBank/DDBJ databases">
        <title>Genomes of endolithic fungi from Antarctica.</title>
        <authorList>
            <person name="Coleine C."/>
            <person name="Masonjones S."/>
            <person name="Stajich J.E."/>
        </authorList>
    </citation>
    <scope>NUCLEOTIDE SEQUENCE [LARGE SCALE GENOMIC DNA]</scope>
    <source>
        <strain evidence="9 10">CCFEE 5184</strain>
    </source>
</reference>
<dbReference type="PANTHER" id="PTHR24305">
    <property type="entry name" value="CYTOCHROME P450"/>
    <property type="match status" value="1"/>
</dbReference>
<feature type="domain" description="Rhodopsin" evidence="8">
    <location>
        <begin position="45"/>
        <end position="142"/>
    </location>
</feature>
<comment type="caution">
    <text evidence="9">The sequence shown here is derived from an EMBL/GenBank/DDBJ whole genome shotgun (WGS) entry which is preliminary data.</text>
</comment>
<dbReference type="GO" id="GO:0005506">
    <property type="term" value="F:iron ion binding"/>
    <property type="evidence" value="ECO:0007669"/>
    <property type="project" value="InterPro"/>
</dbReference>
<dbReference type="PRINTS" id="PR00385">
    <property type="entry name" value="P450"/>
</dbReference>
<feature type="transmembrane region" description="Helical" evidence="7">
    <location>
        <begin position="51"/>
        <end position="69"/>
    </location>
</feature>
<dbReference type="STRING" id="329884.A0A4U0WUT2"/>
<evidence type="ECO:0000256" key="4">
    <source>
        <dbReference type="ARBA" id="ARBA00023004"/>
    </source>
</evidence>
<comment type="similarity">
    <text evidence="2 6">Belongs to the cytochrome P450 family.</text>
</comment>
<evidence type="ECO:0000259" key="8">
    <source>
        <dbReference type="Pfam" id="PF20684"/>
    </source>
</evidence>
<feature type="binding site" description="axial binding residue" evidence="5">
    <location>
        <position position="629"/>
    </location>
    <ligand>
        <name>heme</name>
        <dbReference type="ChEBI" id="CHEBI:30413"/>
    </ligand>
    <ligandPart>
        <name>Fe</name>
        <dbReference type="ChEBI" id="CHEBI:18248"/>
    </ligandPart>
</feature>
<dbReference type="SUPFAM" id="SSF48264">
    <property type="entry name" value="Cytochrome P450"/>
    <property type="match status" value="1"/>
</dbReference>
<dbReference type="InterPro" id="IPR017972">
    <property type="entry name" value="Cyt_P450_CS"/>
</dbReference>
<keyword evidence="7" id="KW-0472">Membrane</keyword>
<accession>A0A4U0WUT2</accession>
<keyword evidence="4 5" id="KW-0408">Iron</keyword>
<sequence>MSAIGRIPPGQHKPFATVTKDDHGAGILIATAMGIAFTLLVLMAGWKIQGIVASFTEAAIFAAPIFLVWRLQKSRKIRQEIVVWFAMRLLVVILTGTRLKSFDKEGFKTDPTLHEATYVSLTQAELSYSIIAATIPVARTLVTDLITYYNGGGFGSTVSEDGSRGHTYPMNSLKSSAQRKSELGYLGSAQNRADRGDSDAGSQELIIRKDTTVQISGEEDEQEEHEISHRASSYGYFSVFKTIRLRRRRKRTGLHDAAAFGYGGNISTIEAQTPFTKLTSVMVLCFRDPMPKTDWYQVANSYGEQAMVALIDEAPHRVRRKMLAQPYSKTSMRRNQRWIDAQPRLVRELHSALDKLATAPSDTTNFFDLAYAWAVDSISEYLFGASASLHLLADIARASRTRQEYDAQRTYQFLPLPTVLLNRIGYRPEISWIRGMQQSGEHEVNTVFQHLSQGLGITKMEQKTTATATGSNEEAVASAEMQDHMIAGIDTVDLALTACAWELSLPPNQAWQHRLHQELYSARCPTLAADLETLPTLDAIIKEVLRLHVPLAGAQPRITPKSTILGPPGHEISVPVGVTVHSQAQTLHRSPAFKDAERFDPGRWLDSPPEVLKEMERWYWPFGSGPRACIGAQLGTDNFKLAVATLYGSFRTEPVEGSTLVTKQWV</sequence>
<evidence type="ECO:0000313" key="9">
    <source>
        <dbReference type="EMBL" id="TKA67402.1"/>
    </source>
</evidence>
<dbReference type="Proteomes" id="UP000309340">
    <property type="component" value="Unassembled WGS sequence"/>
</dbReference>
<keyword evidence="3 5" id="KW-0479">Metal-binding</keyword>
<dbReference type="GO" id="GO:0020037">
    <property type="term" value="F:heme binding"/>
    <property type="evidence" value="ECO:0007669"/>
    <property type="project" value="InterPro"/>
</dbReference>
<dbReference type="InterPro" id="IPR049326">
    <property type="entry name" value="Rhodopsin_dom_fungi"/>
</dbReference>
<dbReference type="InterPro" id="IPR001128">
    <property type="entry name" value="Cyt_P450"/>
</dbReference>
<name>A0A4U0WUT2_9PEZI</name>
<evidence type="ECO:0000256" key="5">
    <source>
        <dbReference type="PIRSR" id="PIRSR602403-1"/>
    </source>
</evidence>
<dbReference type="GO" id="GO:0016705">
    <property type="term" value="F:oxidoreductase activity, acting on paired donors, with incorporation or reduction of molecular oxygen"/>
    <property type="evidence" value="ECO:0007669"/>
    <property type="project" value="InterPro"/>
</dbReference>
<dbReference type="Pfam" id="PF20684">
    <property type="entry name" value="Fung_rhodopsin"/>
    <property type="match status" value="1"/>
</dbReference>
<dbReference type="Pfam" id="PF00067">
    <property type="entry name" value="p450"/>
    <property type="match status" value="1"/>
</dbReference>
<dbReference type="EMBL" id="NAJQ01000577">
    <property type="protein sequence ID" value="TKA67402.1"/>
    <property type="molecule type" value="Genomic_DNA"/>
</dbReference>
<evidence type="ECO:0000256" key="7">
    <source>
        <dbReference type="SAM" id="Phobius"/>
    </source>
</evidence>
<dbReference type="OrthoDB" id="3888304at2759"/>
<dbReference type="InterPro" id="IPR002403">
    <property type="entry name" value="Cyt_P450_E_grp-IV"/>
</dbReference>
<evidence type="ECO:0000256" key="1">
    <source>
        <dbReference type="ARBA" id="ARBA00001971"/>
    </source>
</evidence>
<keyword evidence="7" id="KW-1133">Transmembrane helix</keyword>
<comment type="cofactor">
    <cofactor evidence="1 5">
        <name>heme</name>
        <dbReference type="ChEBI" id="CHEBI:30413"/>
    </cofactor>
</comment>
<keyword evidence="6" id="KW-0560">Oxidoreductase</keyword>
<evidence type="ECO:0000313" key="10">
    <source>
        <dbReference type="Proteomes" id="UP000309340"/>
    </source>
</evidence>
<dbReference type="GO" id="GO:0004497">
    <property type="term" value="F:monooxygenase activity"/>
    <property type="evidence" value="ECO:0007669"/>
    <property type="project" value="UniProtKB-KW"/>
</dbReference>
<dbReference type="InterPro" id="IPR036396">
    <property type="entry name" value="Cyt_P450_sf"/>
</dbReference>
<evidence type="ECO:0000256" key="6">
    <source>
        <dbReference type="RuleBase" id="RU000461"/>
    </source>
</evidence>
<evidence type="ECO:0000256" key="3">
    <source>
        <dbReference type="ARBA" id="ARBA00022723"/>
    </source>
</evidence>
<feature type="transmembrane region" description="Helical" evidence="7">
    <location>
        <begin position="81"/>
        <end position="99"/>
    </location>
</feature>
<dbReference type="AlphaFoldDB" id="A0A4U0WUT2"/>
<dbReference type="PANTHER" id="PTHR24305:SF166">
    <property type="entry name" value="CYTOCHROME P450 12A4, MITOCHONDRIAL-RELATED"/>
    <property type="match status" value="1"/>
</dbReference>
<keyword evidence="7" id="KW-0812">Transmembrane</keyword>
<keyword evidence="6" id="KW-0503">Monooxygenase</keyword>
<protein>
    <recommendedName>
        <fullName evidence="8">Rhodopsin domain-containing protein</fullName>
    </recommendedName>
</protein>
<dbReference type="PRINTS" id="PR00465">
    <property type="entry name" value="EP450IV"/>
</dbReference>
<feature type="transmembrane region" description="Helical" evidence="7">
    <location>
        <begin position="25"/>
        <end position="45"/>
    </location>
</feature>